<dbReference type="AlphaFoldDB" id="A0A8J3SJG6"/>
<dbReference type="GO" id="GO:0006508">
    <property type="term" value="P:proteolysis"/>
    <property type="evidence" value="ECO:0007669"/>
    <property type="project" value="UniProtKB-KW"/>
</dbReference>
<proteinExistence type="predicted"/>
<feature type="region of interest" description="Disordered" evidence="4">
    <location>
        <begin position="255"/>
        <end position="328"/>
    </location>
</feature>
<evidence type="ECO:0000313" key="7">
    <source>
        <dbReference type="Proteomes" id="UP000619788"/>
    </source>
</evidence>
<keyword evidence="3" id="KW-0378">Hydrolase</keyword>
<keyword evidence="1" id="KW-1188">Viral release from host cell</keyword>
<gene>
    <name evidence="6" type="ORF">Psi01_60520</name>
</gene>
<feature type="domain" description="Prohead serine protease" evidence="5">
    <location>
        <begin position="105"/>
        <end position="175"/>
    </location>
</feature>
<protein>
    <recommendedName>
        <fullName evidence="5">Prohead serine protease domain-containing protein</fullName>
    </recommendedName>
</protein>
<organism evidence="6 7">
    <name type="scientific">Planobispora siamensis</name>
    <dbReference type="NCBI Taxonomy" id="936338"/>
    <lineage>
        <taxon>Bacteria</taxon>
        <taxon>Bacillati</taxon>
        <taxon>Actinomycetota</taxon>
        <taxon>Actinomycetes</taxon>
        <taxon>Streptosporangiales</taxon>
        <taxon>Streptosporangiaceae</taxon>
        <taxon>Planobispora</taxon>
    </lineage>
</organism>
<evidence type="ECO:0000256" key="2">
    <source>
        <dbReference type="ARBA" id="ARBA00022670"/>
    </source>
</evidence>
<comment type="caution">
    <text evidence="6">The sequence shown here is derived from an EMBL/GenBank/DDBJ whole genome shotgun (WGS) entry which is preliminary data.</text>
</comment>
<reference evidence="6 7" key="1">
    <citation type="submission" date="2021-01" db="EMBL/GenBank/DDBJ databases">
        <title>Whole genome shotgun sequence of Planobispora siamensis NBRC 107568.</title>
        <authorList>
            <person name="Komaki H."/>
            <person name="Tamura T."/>
        </authorList>
    </citation>
    <scope>NUCLEOTIDE SEQUENCE [LARGE SCALE GENOMIC DNA]</scope>
    <source>
        <strain evidence="6 7">NBRC 107568</strain>
    </source>
</reference>
<evidence type="ECO:0000256" key="1">
    <source>
        <dbReference type="ARBA" id="ARBA00022612"/>
    </source>
</evidence>
<evidence type="ECO:0000256" key="4">
    <source>
        <dbReference type="SAM" id="MobiDB-lite"/>
    </source>
</evidence>
<feature type="region of interest" description="Disordered" evidence="4">
    <location>
        <begin position="196"/>
        <end position="234"/>
    </location>
</feature>
<evidence type="ECO:0000259" key="5">
    <source>
        <dbReference type="Pfam" id="PF04586"/>
    </source>
</evidence>
<evidence type="ECO:0000256" key="3">
    <source>
        <dbReference type="ARBA" id="ARBA00022801"/>
    </source>
</evidence>
<keyword evidence="7" id="KW-1185">Reference proteome</keyword>
<keyword evidence="2" id="KW-0645">Protease</keyword>
<dbReference type="Proteomes" id="UP000619788">
    <property type="component" value="Unassembled WGS sequence"/>
</dbReference>
<feature type="region of interest" description="Disordered" evidence="4">
    <location>
        <begin position="554"/>
        <end position="578"/>
    </location>
</feature>
<accession>A0A8J3SJG6</accession>
<feature type="compositionally biased region" description="Low complexity" evidence="4">
    <location>
        <begin position="215"/>
        <end position="225"/>
    </location>
</feature>
<sequence>MRLEIKTATAAADTELLGADDETGVVEAIVSVTGVVDSDNDVIEPGVYAESLARRHPKGIFSHDWKKWASRTEVIEEWLPGDPRLPKTTKNGQPWPAQAGALYVKTRYNLDTTTGRDAYHDVKFFSEVGQCEWSIGYRVPRGKGVRGKDGIRRIKGIDLFEYSPVLFGANSQTGTLAVKAIGTADGDDAAYEPIEVKAADSQDRAPVQDPGAGGEADAASSADADPAGEDEPVDEAELHAAVAQLDEAELTEGAAHAPVDDPDPEPQGGADDDPADSDDADDHSGDGPQDEAADSQAAADSATVPDSSDAPQDGPADGTKGGAPGVADTPADAAAVARLKRWYIRGEGAAKIRWNTPGAFDRCVRIASQHMPPEKAKGFCANVHKAATGRWPGANRDGKDAGQAVESTRGLYLPDSYEERRDALRELAAKMLGVPISHTDVVATWMDRVVVTTLADGGVKSFELPYTASAGGGLLVGQPVPVEVSVWVDGDADAPLPYAAMIEEAADGLKTLLRHQESKAGRVLSTTNAKRLVAAVEQIVMVLKAAGLSINDKPRVEEQESAPEAPDSTAPSARAVKDARADADQVVVVNEQMQARVAEILAAAKAVQPV</sequence>
<dbReference type="RefSeq" id="WP_204067517.1">
    <property type="nucleotide sequence ID" value="NZ_BOOJ01000052.1"/>
</dbReference>
<dbReference type="GO" id="GO:0008233">
    <property type="term" value="F:peptidase activity"/>
    <property type="evidence" value="ECO:0007669"/>
    <property type="project" value="UniProtKB-KW"/>
</dbReference>
<dbReference type="Pfam" id="PF04586">
    <property type="entry name" value="Peptidase_S78"/>
    <property type="match status" value="1"/>
</dbReference>
<evidence type="ECO:0000313" key="6">
    <source>
        <dbReference type="EMBL" id="GIH95422.1"/>
    </source>
</evidence>
<dbReference type="EMBL" id="BOOJ01000052">
    <property type="protein sequence ID" value="GIH95422.1"/>
    <property type="molecule type" value="Genomic_DNA"/>
</dbReference>
<name>A0A8J3SJG6_9ACTN</name>
<feature type="compositionally biased region" description="Acidic residues" evidence="4">
    <location>
        <begin position="260"/>
        <end position="281"/>
    </location>
</feature>
<dbReference type="InterPro" id="IPR054613">
    <property type="entry name" value="Peptidase_S78_dom"/>
</dbReference>